<keyword evidence="2" id="KW-0325">Glycoprotein</keyword>
<protein>
    <recommendedName>
        <fullName evidence="6">SGNH hydrolase-type esterase domain-containing protein</fullName>
    </recommendedName>
</protein>
<dbReference type="PANTHER" id="PTHR22835">
    <property type="entry name" value="ZINC FINGER FYVE DOMAIN CONTAINING PROTEIN"/>
    <property type="match status" value="1"/>
</dbReference>
<feature type="signal peptide" evidence="3">
    <location>
        <begin position="1"/>
        <end position="25"/>
    </location>
</feature>
<accession>A0A6A6NBR7</accession>
<comment type="similarity">
    <text evidence="1">Belongs to the 'GDSL' lipolytic enzyme family.</text>
</comment>
<evidence type="ECO:0000313" key="5">
    <source>
        <dbReference type="Proteomes" id="UP000467840"/>
    </source>
</evidence>
<dbReference type="InterPro" id="IPR001087">
    <property type="entry name" value="GDSL"/>
</dbReference>
<evidence type="ECO:0000256" key="3">
    <source>
        <dbReference type="SAM" id="SignalP"/>
    </source>
</evidence>
<dbReference type="Gene3D" id="3.40.50.1110">
    <property type="entry name" value="SGNH hydrolase"/>
    <property type="match status" value="1"/>
</dbReference>
<proteinExistence type="inferred from homology"/>
<gene>
    <name evidence="4" type="ORF">GH714_012483</name>
</gene>
<sequence length="249" mass="27585">MFSCKFLLPLLLCSLFFLLVPPASNSHLLKDCKFEAIYQPGDSISDTGNNIIENPSTTCARLPYGQNFYRKAAGRCSNGLLMIDYIALSAGLPLLDAYLNPNSTTGHGVNFAVAGSTALPTDCSKKLEKSLLMVGEIGGNDYNYGLFEGKTIDELKSIRSDVIKSIKRIIGNGATRIVFPGNLPIVCLPAFLTEFHTNNATAYDEFHCLKELNNLSMYHNEHLQKAIEEVKKEHSNMTIMYGDYYNSYI</sequence>
<dbReference type="InterPro" id="IPR036514">
    <property type="entry name" value="SGNH_hydro_sf"/>
</dbReference>
<dbReference type="Proteomes" id="UP000467840">
    <property type="component" value="Chromosome 11"/>
</dbReference>
<organism evidence="4 5">
    <name type="scientific">Hevea brasiliensis</name>
    <name type="common">Para rubber tree</name>
    <name type="synonym">Siphonia brasiliensis</name>
    <dbReference type="NCBI Taxonomy" id="3981"/>
    <lineage>
        <taxon>Eukaryota</taxon>
        <taxon>Viridiplantae</taxon>
        <taxon>Streptophyta</taxon>
        <taxon>Embryophyta</taxon>
        <taxon>Tracheophyta</taxon>
        <taxon>Spermatophyta</taxon>
        <taxon>Magnoliopsida</taxon>
        <taxon>eudicotyledons</taxon>
        <taxon>Gunneridae</taxon>
        <taxon>Pentapetalae</taxon>
        <taxon>rosids</taxon>
        <taxon>fabids</taxon>
        <taxon>Malpighiales</taxon>
        <taxon>Euphorbiaceae</taxon>
        <taxon>Crotonoideae</taxon>
        <taxon>Micrandreae</taxon>
        <taxon>Hevea</taxon>
    </lineage>
</organism>
<reference evidence="4 5" key="1">
    <citation type="journal article" date="2020" name="Mol. Plant">
        <title>The Chromosome-Based Rubber Tree Genome Provides New Insights into Spurge Genome Evolution and Rubber Biosynthesis.</title>
        <authorList>
            <person name="Liu J."/>
            <person name="Shi C."/>
            <person name="Shi C.C."/>
            <person name="Li W."/>
            <person name="Zhang Q.J."/>
            <person name="Zhang Y."/>
            <person name="Li K."/>
            <person name="Lu H.F."/>
            <person name="Shi C."/>
            <person name="Zhu S.T."/>
            <person name="Xiao Z.Y."/>
            <person name="Nan H."/>
            <person name="Yue Y."/>
            <person name="Zhu X.G."/>
            <person name="Wu Y."/>
            <person name="Hong X.N."/>
            <person name="Fan G.Y."/>
            <person name="Tong Y."/>
            <person name="Zhang D."/>
            <person name="Mao C.L."/>
            <person name="Liu Y.L."/>
            <person name="Hao S.J."/>
            <person name="Liu W.Q."/>
            <person name="Lv M.Q."/>
            <person name="Zhang H.B."/>
            <person name="Liu Y."/>
            <person name="Hu-Tang G.R."/>
            <person name="Wang J.P."/>
            <person name="Wang J.H."/>
            <person name="Sun Y.H."/>
            <person name="Ni S.B."/>
            <person name="Chen W.B."/>
            <person name="Zhang X.C."/>
            <person name="Jiao Y.N."/>
            <person name="Eichler E.E."/>
            <person name="Li G.H."/>
            <person name="Liu X."/>
            <person name="Gao L.Z."/>
        </authorList>
    </citation>
    <scope>NUCLEOTIDE SEQUENCE [LARGE SCALE GENOMIC DNA]</scope>
    <source>
        <strain evidence="5">cv. GT1</strain>
        <tissue evidence="4">Leaf</tissue>
    </source>
</reference>
<dbReference type="PANTHER" id="PTHR22835:SF654">
    <property type="entry name" value="ACETYLAJMALAN ESTERASE-LIKE"/>
    <property type="match status" value="1"/>
</dbReference>
<dbReference type="GO" id="GO:0016788">
    <property type="term" value="F:hydrolase activity, acting on ester bonds"/>
    <property type="evidence" value="ECO:0007669"/>
    <property type="project" value="InterPro"/>
</dbReference>
<keyword evidence="3" id="KW-0732">Signal</keyword>
<evidence type="ECO:0000256" key="1">
    <source>
        <dbReference type="ARBA" id="ARBA00008668"/>
    </source>
</evidence>
<dbReference type="Pfam" id="PF00657">
    <property type="entry name" value="Lipase_GDSL"/>
    <property type="match status" value="1"/>
</dbReference>
<comment type="caution">
    <text evidence="4">The sequence shown here is derived from an EMBL/GenBank/DDBJ whole genome shotgun (WGS) entry which is preliminary data.</text>
</comment>
<name>A0A6A6NBR7_HEVBR</name>
<evidence type="ECO:0008006" key="6">
    <source>
        <dbReference type="Google" id="ProtNLM"/>
    </source>
</evidence>
<evidence type="ECO:0000256" key="2">
    <source>
        <dbReference type="ARBA" id="ARBA00023180"/>
    </source>
</evidence>
<evidence type="ECO:0000313" key="4">
    <source>
        <dbReference type="EMBL" id="KAF2322345.1"/>
    </source>
</evidence>
<dbReference type="AlphaFoldDB" id="A0A6A6NBR7"/>
<keyword evidence="5" id="KW-1185">Reference proteome</keyword>
<dbReference type="EMBL" id="JAAGAX010000002">
    <property type="protein sequence ID" value="KAF2322345.1"/>
    <property type="molecule type" value="Genomic_DNA"/>
</dbReference>
<feature type="chain" id="PRO_5025682439" description="SGNH hydrolase-type esterase domain-containing protein" evidence="3">
    <location>
        <begin position="26"/>
        <end position="249"/>
    </location>
</feature>